<name>V5W6E7_RHYSE</name>
<sequence>MLKYHTINVIHSPKLANYSQQFAFINSPCVVSFSTAVKRASLYEDAINSAGFGKVAYSTIRFVPVKSLLTCTIPFSAIMDKDLFYSEILKVGLESYQAYTVYVKIRYHKDKFFMAGNQFGFDYKSVNDFESLYSDFFQRFR</sequence>
<reference evidence="1" key="2">
    <citation type="journal article" date="2014" name="Fungal Genet. Biol.">
        <title>Comparative analysis of mitochondrial genomes from closely related Rhynchosporium species reveals extensive intron invasion.</title>
        <authorList>
            <person name="Torriani S.F."/>
            <person name="Penselin D."/>
            <person name="Knogge W."/>
            <person name="Felder M."/>
            <person name="Taudien S."/>
            <person name="Platzer M."/>
            <person name="McDonald B.A."/>
            <person name="Brunner P.C."/>
        </authorList>
    </citation>
    <scope>NUCLEOTIDE SEQUENCE</scope>
</reference>
<reference evidence="1" key="1">
    <citation type="submission" date="2013-09" db="EMBL/GenBank/DDBJ databases">
        <authorList>
            <person name="Torriani S.F.F."/>
            <person name="Penselin D."/>
            <person name="Knogge W."/>
            <person name="Felder M."/>
            <person name="Taudien S."/>
            <person name="Platzer M."/>
            <person name="McDonald B.A."/>
            <person name="Brunner P.C."/>
        </authorList>
    </citation>
    <scope>NUCLEOTIDE SEQUENCE</scope>
</reference>
<evidence type="ECO:0000313" key="1">
    <source>
        <dbReference type="EMBL" id="AHC02445.1"/>
    </source>
</evidence>
<dbReference type="AlphaFoldDB" id="V5W6E7"/>
<organism evidence="1">
    <name type="scientific">Rhynchosporium secalis</name>
    <name type="common">Barley scald fungus</name>
    <dbReference type="NCBI Taxonomy" id="38038"/>
    <lineage>
        <taxon>Eukaryota</taxon>
        <taxon>Fungi</taxon>
        <taxon>Dikarya</taxon>
        <taxon>Ascomycota</taxon>
        <taxon>Pezizomycotina</taxon>
        <taxon>Leotiomycetes</taxon>
        <taxon>Helotiales</taxon>
        <taxon>Ploettnerulaceae</taxon>
        <taxon>Rhynchosporium</taxon>
    </lineage>
</organism>
<geneLocation type="mitochondrion" evidence="1"/>
<dbReference type="EMBL" id="KF650575">
    <property type="protein sequence ID" value="AHC02445.1"/>
    <property type="molecule type" value="Genomic_DNA"/>
</dbReference>
<protein>
    <submittedName>
        <fullName evidence="1">Uncharacterized protein</fullName>
    </submittedName>
</protein>
<proteinExistence type="predicted"/>
<keyword evidence="1" id="KW-0496">Mitochondrion</keyword>
<accession>V5W6E7</accession>
<dbReference type="RefSeq" id="YP_008965458.1">
    <property type="nucleotide sequence ID" value="NC_023128.1"/>
</dbReference>